<proteinExistence type="predicted"/>
<dbReference type="Pfam" id="PF06966">
    <property type="entry name" value="DUF1295"/>
    <property type="match status" value="1"/>
</dbReference>
<dbReference type="RefSeq" id="WP_209621936.1">
    <property type="nucleotide sequence ID" value="NZ_JAGJRS010000028.1"/>
</dbReference>
<keyword evidence="1" id="KW-0472">Membrane</keyword>
<dbReference type="EMBL" id="JAGJRS010000028">
    <property type="protein sequence ID" value="MBP1475365.1"/>
    <property type="molecule type" value="Genomic_DNA"/>
</dbReference>
<keyword evidence="1" id="KW-0812">Transmembrane</keyword>
<comment type="caution">
    <text evidence="2">The sequence shown here is derived from an EMBL/GenBank/DDBJ whole genome shotgun (WGS) entry which is preliminary data.</text>
</comment>
<feature type="transmembrane region" description="Helical" evidence="1">
    <location>
        <begin position="35"/>
        <end position="54"/>
    </location>
</feature>
<reference evidence="2 3" key="1">
    <citation type="submission" date="2021-04" db="EMBL/GenBank/DDBJ databases">
        <authorList>
            <person name="Huq M.A."/>
        </authorList>
    </citation>
    <scope>NUCLEOTIDE SEQUENCE [LARGE SCALE GENOMIC DNA]</scope>
    <source>
        <strain evidence="2 3">MAH-13</strain>
    </source>
</reference>
<dbReference type="Gene3D" id="1.20.120.1630">
    <property type="match status" value="1"/>
</dbReference>
<feature type="transmembrane region" description="Helical" evidence="1">
    <location>
        <begin position="66"/>
        <end position="87"/>
    </location>
</feature>
<feature type="transmembrane region" description="Helical" evidence="1">
    <location>
        <begin position="12"/>
        <end position="28"/>
    </location>
</feature>
<dbReference type="InterPro" id="IPR010721">
    <property type="entry name" value="UstE-like"/>
</dbReference>
<evidence type="ECO:0000313" key="3">
    <source>
        <dbReference type="Proteomes" id="UP000823790"/>
    </source>
</evidence>
<dbReference type="PANTHER" id="PTHR32251">
    <property type="entry name" value="3-OXO-5-ALPHA-STEROID 4-DEHYDROGENASE"/>
    <property type="match status" value="1"/>
</dbReference>
<feature type="transmembrane region" description="Helical" evidence="1">
    <location>
        <begin position="108"/>
        <end position="130"/>
    </location>
</feature>
<organism evidence="2 3">
    <name type="scientific">Frateuria flava</name>
    <dbReference type="NCBI Taxonomy" id="2821489"/>
    <lineage>
        <taxon>Bacteria</taxon>
        <taxon>Pseudomonadati</taxon>
        <taxon>Pseudomonadota</taxon>
        <taxon>Gammaproteobacteria</taxon>
        <taxon>Lysobacterales</taxon>
        <taxon>Rhodanobacteraceae</taxon>
        <taxon>Frateuria</taxon>
    </lineage>
</organism>
<protein>
    <submittedName>
        <fullName evidence="2">DUF1295 domain-containing protein</fullName>
    </submittedName>
</protein>
<dbReference type="Proteomes" id="UP000823790">
    <property type="component" value="Unassembled WGS sequence"/>
</dbReference>
<sequence>MSTAELLHQPGWVWAASAIAMALGWLVQRRSRNAGIVDAIWTAGMGGSALYYAAMGEGLADRRLALALLGSLWAARLGLHLGLRILGEAEDGRYRHLRRHWHDDQRKFFLFFQAQALLVALFSLPFLAVAANRAPWSGWDGAGIAVWLVALIGESLADRQLARFRADPAHHGRTCRQGLWRYSRHPNYFFEWVQWFAYLLLAVGSPLSWMALLGPVLMLASLYWITGIPFAEAQALRSRGEDYRDYQRRTSPFFPWFPKDSSP</sequence>
<evidence type="ECO:0000256" key="1">
    <source>
        <dbReference type="SAM" id="Phobius"/>
    </source>
</evidence>
<evidence type="ECO:0000313" key="2">
    <source>
        <dbReference type="EMBL" id="MBP1475365.1"/>
    </source>
</evidence>
<name>A0ABS4DQM5_9GAMM</name>
<dbReference type="PANTHER" id="PTHR32251:SF17">
    <property type="entry name" value="STEROID 5-ALPHA REDUCTASE C-TERMINAL DOMAIN-CONTAINING PROTEIN"/>
    <property type="match status" value="1"/>
</dbReference>
<keyword evidence="1" id="KW-1133">Transmembrane helix</keyword>
<dbReference type="PROSITE" id="PS50244">
    <property type="entry name" value="S5A_REDUCTASE"/>
    <property type="match status" value="1"/>
</dbReference>
<accession>A0ABS4DQM5</accession>
<gene>
    <name evidence="2" type="ORF">J7I44_13715</name>
</gene>
<keyword evidence="3" id="KW-1185">Reference proteome</keyword>